<reference evidence="3 4" key="1">
    <citation type="journal article" date="2016" name="Genome Announc.">
        <title>Genome Sequence of Madurella mycetomatis mm55, Isolated from a Human Mycetoma Case in Sudan.</title>
        <authorList>
            <person name="Smit S."/>
            <person name="Derks M.F."/>
            <person name="Bervoets S."/>
            <person name="Fahal A."/>
            <person name="van Leeuwen W."/>
            <person name="van Belkum A."/>
            <person name="van de Sande W.W."/>
        </authorList>
    </citation>
    <scope>NUCLEOTIDE SEQUENCE [LARGE SCALE GENOMIC DNA]</scope>
    <source>
        <strain evidence="4">mm55</strain>
    </source>
</reference>
<dbReference type="EMBL" id="LCTW02000151">
    <property type="protein sequence ID" value="KXX77654.1"/>
    <property type="molecule type" value="Genomic_DNA"/>
</dbReference>
<keyword evidence="3" id="KW-0645">Protease</keyword>
<dbReference type="AlphaFoldDB" id="A0A175W3Q9"/>
<dbReference type="Pfam" id="PF01471">
    <property type="entry name" value="PG_binding_1"/>
    <property type="match status" value="1"/>
</dbReference>
<keyword evidence="3" id="KW-0378">Hydrolase</keyword>
<dbReference type="Gene3D" id="1.10.101.10">
    <property type="entry name" value="PGBD-like superfamily/PGBD"/>
    <property type="match status" value="1"/>
</dbReference>
<comment type="caution">
    <text evidence="3">The sequence shown here is derived from an EMBL/GenBank/DDBJ whole genome shotgun (WGS) entry which is preliminary data.</text>
</comment>
<dbReference type="Proteomes" id="UP000078237">
    <property type="component" value="Unassembled WGS sequence"/>
</dbReference>
<proteinExistence type="predicted"/>
<name>A0A175W3Q9_9PEZI</name>
<feature type="signal peptide" evidence="1">
    <location>
        <begin position="1"/>
        <end position="18"/>
    </location>
</feature>
<dbReference type="InterPro" id="IPR002477">
    <property type="entry name" value="Peptidoglycan-bd-like"/>
</dbReference>
<evidence type="ECO:0000313" key="3">
    <source>
        <dbReference type="EMBL" id="KXX77654.1"/>
    </source>
</evidence>
<feature type="domain" description="Peptidoglycan binding-like" evidence="2">
    <location>
        <begin position="66"/>
        <end position="124"/>
    </location>
</feature>
<evidence type="ECO:0000313" key="4">
    <source>
        <dbReference type="Proteomes" id="UP000078237"/>
    </source>
</evidence>
<gene>
    <name evidence="3" type="ORF">MMYC01_205973</name>
</gene>
<dbReference type="SUPFAM" id="SSF47090">
    <property type="entry name" value="PGBD-like"/>
    <property type="match status" value="1"/>
</dbReference>
<evidence type="ECO:0000259" key="2">
    <source>
        <dbReference type="Pfam" id="PF01471"/>
    </source>
</evidence>
<feature type="chain" id="PRO_5008043596" evidence="1">
    <location>
        <begin position="19"/>
        <end position="143"/>
    </location>
</feature>
<dbReference type="VEuPathDB" id="FungiDB:MMYC01_205973"/>
<keyword evidence="4" id="KW-1185">Reference proteome</keyword>
<dbReference type="GO" id="GO:0004180">
    <property type="term" value="F:carboxypeptidase activity"/>
    <property type="evidence" value="ECO:0007669"/>
    <property type="project" value="UniProtKB-KW"/>
</dbReference>
<evidence type="ECO:0000256" key="1">
    <source>
        <dbReference type="SAM" id="SignalP"/>
    </source>
</evidence>
<sequence length="143" mass="15351">MKSSIFLSIIALTATGTADPTVSPRADGYCNTVKNVKGKGSDNGYTIPYPALKGGGSCIMNEGAEGAGVRSLQYSLNECYGKDPKYTLKVDGKYGPKTKATVKYIQSWYNELKEDGIWGPKTGAAFDWVGKKGDYESCVRANV</sequence>
<protein>
    <submittedName>
        <fullName evidence="3">Zinc D-Ala-D-Ala carboxypeptidase</fullName>
    </submittedName>
</protein>
<accession>A0A175W3Q9</accession>
<organism evidence="3 4">
    <name type="scientific">Madurella mycetomatis</name>
    <dbReference type="NCBI Taxonomy" id="100816"/>
    <lineage>
        <taxon>Eukaryota</taxon>
        <taxon>Fungi</taxon>
        <taxon>Dikarya</taxon>
        <taxon>Ascomycota</taxon>
        <taxon>Pezizomycotina</taxon>
        <taxon>Sordariomycetes</taxon>
        <taxon>Sordariomycetidae</taxon>
        <taxon>Sordariales</taxon>
        <taxon>Sordariales incertae sedis</taxon>
        <taxon>Madurella</taxon>
    </lineage>
</organism>
<dbReference type="InterPro" id="IPR036365">
    <property type="entry name" value="PGBD-like_sf"/>
</dbReference>
<dbReference type="OrthoDB" id="5211411at2759"/>
<keyword evidence="3" id="KW-0121">Carboxypeptidase</keyword>
<dbReference type="InterPro" id="IPR036366">
    <property type="entry name" value="PGBDSf"/>
</dbReference>
<keyword evidence="1" id="KW-0732">Signal</keyword>